<keyword evidence="3" id="KW-1185">Reference proteome</keyword>
<feature type="compositionally biased region" description="Polar residues" evidence="1">
    <location>
        <begin position="44"/>
        <end position="63"/>
    </location>
</feature>
<evidence type="ECO:0000256" key="1">
    <source>
        <dbReference type="SAM" id="MobiDB-lite"/>
    </source>
</evidence>
<organism evidence="2 3">
    <name type="scientific">Favolaschia claudopus</name>
    <dbReference type="NCBI Taxonomy" id="2862362"/>
    <lineage>
        <taxon>Eukaryota</taxon>
        <taxon>Fungi</taxon>
        <taxon>Dikarya</taxon>
        <taxon>Basidiomycota</taxon>
        <taxon>Agaricomycotina</taxon>
        <taxon>Agaricomycetes</taxon>
        <taxon>Agaricomycetidae</taxon>
        <taxon>Agaricales</taxon>
        <taxon>Marasmiineae</taxon>
        <taxon>Mycenaceae</taxon>
        <taxon>Favolaschia</taxon>
    </lineage>
</organism>
<proteinExistence type="predicted"/>
<evidence type="ECO:0000313" key="3">
    <source>
        <dbReference type="Proteomes" id="UP001362999"/>
    </source>
</evidence>
<dbReference type="Proteomes" id="UP001362999">
    <property type="component" value="Unassembled WGS sequence"/>
</dbReference>
<reference evidence="2 3" key="1">
    <citation type="journal article" date="2024" name="J Genomics">
        <title>Draft genome sequencing and assembly of Favolaschia claudopus CIRM-BRFM 2984 isolated from oak limbs.</title>
        <authorList>
            <person name="Navarro D."/>
            <person name="Drula E."/>
            <person name="Chaduli D."/>
            <person name="Cazenave R."/>
            <person name="Ahrendt S."/>
            <person name="Wang J."/>
            <person name="Lipzen A."/>
            <person name="Daum C."/>
            <person name="Barry K."/>
            <person name="Grigoriev I.V."/>
            <person name="Favel A."/>
            <person name="Rosso M.N."/>
            <person name="Martin F."/>
        </authorList>
    </citation>
    <scope>NUCLEOTIDE SEQUENCE [LARGE SCALE GENOMIC DNA]</scope>
    <source>
        <strain evidence="2 3">CIRM-BRFM 2984</strain>
    </source>
</reference>
<comment type="caution">
    <text evidence="2">The sequence shown here is derived from an EMBL/GenBank/DDBJ whole genome shotgun (WGS) entry which is preliminary data.</text>
</comment>
<name>A0AAV9ZXP5_9AGAR</name>
<sequence>MWTIVHIPNILLRYPPLGESQNSHLDHSEAFAQHLLAEADQSIESYNRSSSPTPHLSPISASEHNLEPDIFPSTPTHGLHQPHVHSPQGVLRTPIHNTILATEDPFNISPSSNNLNFASIETHDTPPSVHPLISFNSEVFVQRPVLPEEGASAAPSLASDHLVLAQEMAVSQPCAAPSPPHPGFCPWLRLSTWGFPLELHLGFQRFFETNVLLPPGTPNMTALILALRGRGNMLSDRLDHIFAGLDSKPFYIAWSKTMVEGADEFNRPTNGYHALRLLRDHLTASPVPVPRAIHNSVSTQTFEHLNLPLETPFFVLYCFPERGGEDIEASASPSPYVLPYGTRTTAIGGRTSRANTPAASGSGLLSLGRFLNALLFNCTFLDQHFAAEAGRLALIIQSIVTRADSFQSRNWQHDVAAWADLQRRELSADVRAKEEDLEKLLGAFFQVQDVGGNWRDDRLLIAVGGAQEAEVKRILQGYSIPPAKSDMLGMLPMTYC</sequence>
<dbReference type="EMBL" id="JAWWNJ010000102">
    <property type="protein sequence ID" value="KAK6995571.1"/>
    <property type="molecule type" value="Genomic_DNA"/>
</dbReference>
<accession>A0AAV9ZXP5</accession>
<gene>
    <name evidence="2" type="ORF">R3P38DRAFT_3223455</name>
</gene>
<protein>
    <submittedName>
        <fullName evidence="2">Uncharacterized protein</fullName>
    </submittedName>
</protein>
<dbReference type="AlphaFoldDB" id="A0AAV9ZXP5"/>
<evidence type="ECO:0000313" key="2">
    <source>
        <dbReference type="EMBL" id="KAK6995571.1"/>
    </source>
</evidence>
<feature type="region of interest" description="Disordered" evidence="1">
    <location>
        <begin position="44"/>
        <end position="86"/>
    </location>
</feature>